<dbReference type="EMBL" id="BGZK01000475">
    <property type="protein sequence ID" value="GBP45976.1"/>
    <property type="molecule type" value="Genomic_DNA"/>
</dbReference>
<dbReference type="AlphaFoldDB" id="A0A4C1W387"/>
<reference evidence="1 2" key="1">
    <citation type="journal article" date="2019" name="Commun. Biol.">
        <title>The bagworm genome reveals a unique fibroin gene that provides high tensile strength.</title>
        <authorList>
            <person name="Kono N."/>
            <person name="Nakamura H."/>
            <person name="Ohtoshi R."/>
            <person name="Tomita M."/>
            <person name="Numata K."/>
            <person name="Arakawa K."/>
        </authorList>
    </citation>
    <scope>NUCLEOTIDE SEQUENCE [LARGE SCALE GENOMIC DNA]</scope>
</reference>
<accession>A0A4C1W387</accession>
<gene>
    <name evidence="1" type="ORF">EVAR_24169_1</name>
</gene>
<evidence type="ECO:0000313" key="2">
    <source>
        <dbReference type="Proteomes" id="UP000299102"/>
    </source>
</evidence>
<protein>
    <submittedName>
        <fullName evidence="1">Uncharacterized protein</fullName>
    </submittedName>
</protein>
<dbReference type="Proteomes" id="UP000299102">
    <property type="component" value="Unassembled WGS sequence"/>
</dbReference>
<keyword evidence="2" id="KW-1185">Reference proteome</keyword>
<name>A0A4C1W387_EUMVA</name>
<organism evidence="1 2">
    <name type="scientific">Eumeta variegata</name>
    <name type="common">Bagworm moth</name>
    <name type="synonym">Eumeta japonica</name>
    <dbReference type="NCBI Taxonomy" id="151549"/>
    <lineage>
        <taxon>Eukaryota</taxon>
        <taxon>Metazoa</taxon>
        <taxon>Ecdysozoa</taxon>
        <taxon>Arthropoda</taxon>
        <taxon>Hexapoda</taxon>
        <taxon>Insecta</taxon>
        <taxon>Pterygota</taxon>
        <taxon>Neoptera</taxon>
        <taxon>Endopterygota</taxon>
        <taxon>Lepidoptera</taxon>
        <taxon>Glossata</taxon>
        <taxon>Ditrysia</taxon>
        <taxon>Tineoidea</taxon>
        <taxon>Psychidae</taxon>
        <taxon>Oiketicinae</taxon>
        <taxon>Eumeta</taxon>
    </lineage>
</organism>
<sequence>MNDLPIAALALRPIPQLRPWRDSRAPATTRRPPNWKVSHVKPLDKCFDINPPRPGARARTRARPVRFSINVKRLLRLQPLPRAEGR</sequence>
<comment type="caution">
    <text evidence="1">The sequence shown here is derived from an EMBL/GenBank/DDBJ whole genome shotgun (WGS) entry which is preliminary data.</text>
</comment>
<evidence type="ECO:0000313" key="1">
    <source>
        <dbReference type="EMBL" id="GBP45976.1"/>
    </source>
</evidence>
<proteinExistence type="predicted"/>